<dbReference type="Proteomes" id="UP000193781">
    <property type="component" value="Unassembled WGS sequence"/>
</dbReference>
<evidence type="ECO:0000259" key="1">
    <source>
        <dbReference type="Pfam" id="PF00934"/>
    </source>
</evidence>
<evidence type="ECO:0000313" key="3">
    <source>
        <dbReference type="Proteomes" id="UP000193781"/>
    </source>
</evidence>
<sequence>MSFVTTMPDILASATSNLAGIGSAISAADAAAATPTIAVIAAATDEVSAQTAIQFAAHASLLSPVSTQPAAIHDQFVGAMGASAGSYAATKAANATAAS</sequence>
<name>A0A1X1YYW8_9MYCO</name>
<dbReference type="Gene3D" id="1.10.287.850">
    <property type="entry name" value="HP0062-like domain"/>
    <property type="match status" value="1"/>
</dbReference>
<gene>
    <name evidence="2" type="ORF">AWC17_15670</name>
</gene>
<dbReference type="Pfam" id="PF00934">
    <property type="entry name" value="PE"/>
    <property type="match status" value="1"/>
</dbReference>
<organism evidence="2 3">
    <name type="scientific">Mycobacterium nebraskense</name>
    <dbReference type="NCBI Taxonomy" id="244292"/>
    <lineage>
        <taxon>Bacteria</taxon>
        <taxon>Bacillati</taxon>
        <taxon>Actinomycetota</taxon>
        <taxon>Actinomycetes</taxon>
        <taxon>Mycobacteriales</taxon>
        <taxon>Mycobacteriaceae</taxon>
        <taxon>Mycobacterium</taxon>
    </lineage>
</organism>
<feature type="domain" description="PE" evidence="1">
    <location>
        <begin position="4"/>
        <end position="94"/>
    </location>
</feature>
<dbReference type="RefSeq" id="WP_085165385.1">
    <property type="nucleotide sequence ID" value="NZ_JACKSS010000080.1"/>
</dbReference>
<protein>
    <submittedName>
        <fullName evidence="2">PE family protein</fullName>
    </submittedName>
</protein>
<comment type="caution">
    <text evidence="2">The sequence shown here is derived from an EMBL/GenBank/DDBJ whole genome shotgun (WGS) entry which is preliminary data.</text>
</comment>
<dbReference type="InterPro" id="IPR000084">
    <property type="entry name" value="PE-PGRS_N"/>
</dbReference>
<dbReference type="EMBL" id="LQPH01000164">
    <property type="protein sequence ID" value="ORW16161.1"/>
    <property type="molecule type" value="Genomic_DNA"/>
</dbReference>
<dbReference type="OrthoDB" id="4764589at2"/>
<evidence type="ECO:0000313" key="2">
    <source>
        <dbReference type="EMBL" id="ORW16161.1"/>
    </source>
</evidence>
<dbReference type="AlphaFoldDB" id="A0A1X1YYW8"/>
<reference evidence="2 3" key="1">
    <citation type="submission" date="2016-01" db="EMBL/GenBank/DDBJ databases">
        <title>The new phylogeny of the genus Mycobacterium.</title>
        <authorList>
            <person name="Tarcisio F."/>
            <person name="Conor M."/>
            <person name="Antonella G."/>
            <person name="Elisabetta G."/>
            <person name="Giulia F.S."/>
            <person name="Sara T."/>
            <person name="Anna F."/>
            <person name="Clotilde B."/>
            <person name="Roberto B."/>
            <person name="Veronica D.S."/>
            <person name="Fabio R."/>
            <person name="Monica P."/>
            <person name="Olivier J."/>
            <person name="Enrico T."/>
            <person name="Nicola S."/>
        </authorList>
    </citation>
    <scope>NUCLEOTIDE SEQUENCE [LARGE SCALE GENOMIC DNA]</scope>
    <source>
        <strain evidence="2 3">DSM 44803</strain>
    </source>
</reference>
<accession>A0A1X1YYW8</accession>
<dbReference type="InterPro" id="IPR038332">
    <property type="entry name" value="PPE_sf"/>
</dbReference>
<keyword evidence="3" id="KW-1185">Reference proteome</keyword>
<dbReference type="SUPFAM" id="SSF140459">
    <property type="entry name" value="PE/PPE dimer-like"/>
    <property type="match status" value="1"/>
</dbReference>
<proteinExistence type="predicted"/>